<keyword evidence="3" id="KW-1185">Reference proteome</keyword>
<dbReference type="AlphaFoldDB" id="A0A4Y2E3H9"/>
<comment type="caution">
    <text evidence="2">The sequence shown here is derived from an EMBL/GenBank/DDBJ whole genome shotgun (WGS) entry which is preliminary data.</text>
</comment>
<feature type="chain" id="PRO_5021264026" evidence="1">
    <location>
        <begin position="19"/>
        <end position="122"/>
    </location>
</feature>
<keyword evidence="1" id="KW-0732">Signal</keyword>
<gene>
    <name evidence="2" type="ORF">AVEN_202148_1</name>
</gene>
<name>A0A4Y2E3H9_ARAVE</name>
<dbReference type="Proteomes" id="UP000499080">
    <property type="component" value="Unassembled WGS sequence"/>
</dbReference>
<dbReference type="EMBL" id="BGPR01000488">
    <property type="protein sequence ID" value="GBM22886.1"/>
    <property type="molecule type" value="Genomic_DNA"/>
</dbReference>
<evidence type="ECO:0000313" key="3">
    <source>
        <dbReference type="Proteomes" id="UP000499080"/>
    </source>
</evidence>
<accession>A0A4Y2E3H9</accession>
<proteinExistence type="predicted"/>
<organism evidence="2 3">
    <name type="scientific">Araneus ventricosus</name>
    <name type="common">Orbweaver spider</name>
    <name type="synonym">Epeira ventricosa</name>
    <dbReference type="NCBI Taxonomy" id="182803"/>
    <lineage>
        <taxon>Eukaryota</taxon>
        <taxon>Metazoa</taxon>
        <taxon>Ecdysozoa</taxon>
        <taxon>Arthropoda</taxon>
        <taxon>Chelicerata</taxon>
        <taxon>Arachnida</taxon>
        <taxon>Araneae</taxon>
        <taxon>Araneomorphae</taxon>
        <taxon>Entelegynae</taxon>
        <taxon>Araneoidea</taxon>
        <taxon>Araneidae</taxon>
        <taxon>Araneus</taxon>
    </lineage>
</organism>
<evidence type="ECO:0000256" key="1">
    <source>
        <dbReference type="SAM" id="SignalP"/>
    </source>
</evidence>
<protein>
    <submittedName>
        <fullName evidence="2">Uncharacterized protein</fullName>
    </submittedName>
</protein>
<reference evidence="2 3" key="1">
    <citation type="journal article" date="2019" name="Sci. Rep.">
        <title>Orb-weaving spider Araneus ventricosus genome elucidates the spidroin gene catalogue.</title>
        <authorList>
            <person name="Kono N."/>
            <person name="Nakamura H."/>
            <person name="Ohtoshi R."/>
            <person name="Moran D.A.P."/>
            <person name="Shinohara A."/>
            <person name="Yoshida Y."/>
            <person name="Fujiwara M."/>
            <person name="Mori M."/>
            <person name="Tomita M."/>
            <person name="Arakawa K."/>
        </authorList>
    </citation>
    <scope>NUCLEOTIDE SEQUENCE [LARGE SCALE GENOMIC DNA]</scope>
</reference>
<evidence type="ECO:0000313" key="2">
    <source>
        <dbReference type="EMBL" id="GBM22886.1"/>
    </source>
</evidence>
<sequence>MTVCLHLVHFILCSSASAAEINSFRSQKHIKPVIHDHQPFHFSAHPFRCGIHAPSSQTANPSYEHSDPLPHQLLTLPLKHETPAASISSRVREPIPSWIYTGCISSFWPSSPNGTLGYPDCL</sequence>
<feature type="signal peptide" evidence="1">
    <location>
        <begin position="1"/>
        <end position="18"/>
    </location>
</feature>